<dbReference type="SUPFAM" id="SSF56219">
    <property type="entry name" value="DNase I-like"/>
    <property type="match status" value="1"/>
</dbReference>
<sequence length="760" mass="79893">MAKGRNEKWRFDVYGLRVPAVVSGIVLSLAALLLSLAPALASPSGVVISELRARGPAGGNDEFVELLNTSTKDVDISGYKLQGCASASGGPSDRATVPADTALKPGDHYLFTNSGSGGYSGAVPGDRAYSTGFTDFQASNASGARLVDASGGVIDGVGSPNSPCREGTGITTPTANGDSSFERKSDGRQDTDDNAADFAGPKAGGPQNLSGGGGEPGPEITKIHAVQGPGDGSPLAGRTVTVEGVVTGIDDEVGAGFGSGNTIRRFPEDAGIFVQEEAADADADPDTSEGVFVGFVRDRAAYKPGDVVRVNGRVGEKFGLTMISETFDREPEEVGSVPVPAPVEIDAARAEAQDPASRPYYETLEGMRARLAVGTANSGGTNKFGELFMTPGTDRDRVFRTDTEPALIATDADAGAGDPGNPYRDPDGSTTEVDADLFDTVEGVVGPMGFSFENYRIMVQPGDLPAVTDTGVAYPYEELEPAESRQFRVASFNVENYFPVGGALDGGNVSQDEFDEKTARLTDAIDDRLERPEVVAVQEVYDLATLRTLAASVGGYTAHLEEGNDSRGIDVGFLIEDGVKVEGVTQYGKAATAPEGLDCSDVPGGLFDRPPLAVEVTARGFGGFTVFSNHFASKAAPDACREAQAAFVRDRVAELEDAGKRSIVAGDLNAFEDESALRTLEGGTTTLDNLWDTAPEQGRYSFAFQGRLQTLDHVLVTQGLKNRAGDFRYAHFDNDYFERDDPTDGHHVSDHDPPVLTLSK</sequence>
<feature type="region of interest" description="Disordered" evidence="1">
    <location>
        <begin position="411"/>
        <end position="430"/>
    </location>
</feature>
<accession>A0A6J4QT86</accession>
<dbReference type="GO" id="GO:0003824">
    <property type="term" value="F:catalytic activity"/>
    <property type="evidence" value="ECO:0007669"/>
    <property type="project" value="InterPro"/>
</dbReference>
<dbReference type="PROSITE" id="PS51841">
    <property type="entry name" value="LTD"/>
    <property type="match status" value="1"/>
</dbReference>
<dbReference type="InterPro" id="IPR005135">
    <property type="entry name" value="Endo/exonuclease/phosphatase"/>
</dbReference>
<dbReference type="Pfam" id="PF03372">
    <property type="entry name" value="Exo_endo_phos"/>
    <property type="match status" value="1"/>
</dbReference>
<evidence type="ECO:0000256" key="1">
    <source>
        <dbReference type="SAM" id="MobiDB-lite"/>
    </source>
</evidence>
<organism evidence="3">
    <name type="scientific">uncultured Rubrobacteraceae bacterium</name>
    <dbReference type="NCBI Taxonomy" id="349277"/>
    <lineage>
        <taxon>Bacteria</taxon>
        <taxon>Bacillati</taxon>
        <taxon>Actinomycetota</taxon>
        <taxon>Rubrobacteria</taxon>
        <taxon>Rubrobacterales</taxon>
        <taxon>Rubrobacteraceae</taxon>
        <taxon>environmental samples</taxon>
    </lineage>
</organism>
<dbReference type="SUPFAM" id="SSF74853">
    <property type="entry name" value="Lamin A/C globular tail domain"/>
    <property type="match status" value="1"/>
</dbReference>
<dbReference type="InterPro" id="IPR036691">
    <property type="entry name" value="Endo/exonu/phosph_ase_sf"/>
</dbReference>
<name>A0A6J4QT86_9ACTN</name>
<feature type="region of interest" description="Disordered" evidence="1">
    <location>
        <begin position="157"/>
        <end position="220"/>
    </location>
</feature>
<protein>
    <recommendedName>
        <fullName evidence="2">LTD domain-containing protein</fullName>
    </recommendedName>
</protein>
<dbReference type="Gene3D" id="3.60.10.10">
    <property type="entry name" value="Endonuclease/exonuclease/phosphatase"/>
    <property type="match status" value="1"/>
</dbReference>
<feature type="compositionally biased region" description="Basic and acidic residues" evidence="1">
    <location>
        <begin position="180"/>
        <end position="191"/>
    </location>
</feature>
<proteinExistence type="predicted"/>
<gene>
    <name evidence="3" type="ORF">AVDCRST_MAG02-1291</name>
</gene>
<dbReference type="PANTHER" id="PTHR42834">
    <property type="entry name" value="ENDONUCLEASE/EXONUCLEASE/PHOSPHATASE FAMILY PROTEIN (AFU_ORTHOLOGUE AFUA_3G09210)"/>
    <property type="match status" value="1"/>
</dbReference>
<evidence type="ECO:0000259" key="2">
    <source>
        <dbReference type="PROSITE" id="PS51841"/>
    </source>
</evidence>
<dbReference type="CDD" id="cd04486">
    <property type="entry name" value="YhcR_OBF_like"/>
    <property type="match status" value="1"/>
</dbReference>
<evidence type="ECO:0000313" key="3">
    <source>
        <dbReference type="EMBL" id="CAA9453983.1"/>
    </source>
</evidence>
<feature type="compositionally biased region" description="Low complexity" evidence="1">
    <location>
        <begin position="411"/>
        <end position="420"/>
    </location>
</feature>
<dbReference type="PANTHER" id="PTHR42834:SF1">
    <property type="entry name" value="ENDONUCLEASE_EXONUCLEASE_PHOSPHATASE FAMILY PROTEIN (AFU_ORTHOLOGUE AFUA_3G09210)"/>
    <property type="match status" value="1"/>
</dbReference>
<reference evidence="3" key="1">
    <citation type="submission" date="2020-02" db="EMBL/GenBank/DDBJ databases">
        <authorList>
            <person name="Meier V. D."/>
        </authorList>
    </citation>
    <scope>NUCLEOTIDE SEQUENCE</scope>
    <source>
        <strain evidence="3">AVDCRST_MAG02</strain>
    </source>
</reference>
<dbReference type="AlphaFoldDB" id="A0A6J4QT86"/>
<feature type="compositionally biased region" description="Polar residues" evidence="1">
    <location>
        <begin position="169"/>
        <end position="179"/>
    </location>
</feature>
<dbReference type="Gene3D" id="2.60.40.1260">
    <property type="entry name" value="Lamin Tail domain"/>
    <property type="match status" value="1"/>
</dbReference>
<dbReference type="InterPro" id="IPR036415">
    <property type="entry name" value="Lamin_tail_dom_sf"/>
</dbReference>
<dbReference type="InterPro" id="IPR001322">
    <property type="entry name" value="Lamin_tail_dom"/>
</dbReference>
<dbReference type="EMBL" id="CADCVH010000042">
    <property type="protein sequence ID" value="CAA9453983.1"/>
    <property type="molecule type" value="Genomic_DNA"/>
</dbReference>
<dbReference type="Pfam" id="PF00932">
    <property type="entry name" value="LTD"/>
    <property type="match status" value="1"/>
</dbReference>
<feature type="domain" description="LTD" evidence="2">
    <location>
        <begin position="35"/>
        <end position="161"/>
    </location>
</feature>